<feature type="region of interest" description="Disordered" evidence="6">
    <location>
        <begin position="1"/>
        <end position="76"/>
    </location>
</feature>
<sequence>MSAGQPDATGSDAGQPHTHGRDSGASPAPAGQPPRHVTSSDAPAGPGNDARLAREGRRAQTSGREAQLTSSGLRPGWTTGACAAAAARAAWSALHTGNFPDPVEVELPAGRRPAFALTFEQLGDDTAMAAITKDAGDDPDVTDGAVIRATVERGRPGSGITFRAGSGVGTVTRPGLPLSVGEPAINPVPRTYIAENLAAADRSVGGNGSPDVVLTLSIDDGEQIAQRTWNPKIGILGGLSVLGTTGVVVPYSCSAWIASIHEGIDVARADGASHAAACTGSTSQRIARELYPDVELLDMGDFAGAVLKYLHSHPLPRLTICGGFAKMSKLANGYLDLHSHRTRVDQEQLARLAREGGGDDELVAAVGAAHTASQAYQLSHDAGIELGDLVARAAARQAAITVDAPIDIEVICTDRAGTIIGRSPFTAAAH</sequence>
<dbReference type="UniPathway" id="UPA00148">
    <property type="reaction ID" value="UER00227"/>
</dbReference>
<evidence type="ECO:0000256" key="6">
    <source>
        <dbReference type="SAM" id="MobiDB-lite"/>
    </source>
</evidence>
<evidence type="ECO:0000313" key="7">
    <source>
        <dbReference type="EMBL" id="CEP27064.1"/>
    </source>
</evidence>
<dbReference type="NCBIfam" id="TIGR00312">
    <property type="entry name" value="cbiD"/>
    <property type="match status" value="1"/>
</dbReference>
<dbReference type="EMBL" id="LM676427">
    <property type="protein sequence ID" value="CEP27064.1"/>
    <property type="molecule type" value="Genomic_DNA"/>
</dbReference>
<dbReference type="EC" id="2.1.1.195" evidence="5"/>
<dbReference type="AlphaFoldDB" id="A0A068VRY2"/>
<keyword evidence="1 5" id="KW-0169">Cobalamin biosynthesis</keyword>
<accession>A0A068VRY2</accession>
<evidence type="ECO:0000256" key="4">
    <source>
        <dbReference type="ARBA" id="ARBA00022691"/>
    </source>
</evidence>
<dbReference type="Gene3D" id="3.30.2110.10">
    <property type="entry name" value="CbiD-like"/>
    <property type="match status" value="1"/>
</dbReference>
<dbReference type="Pfam" id="PF01888">
    <property type="entry name" value="CbiD"/>
    <property type="match status" value="1"/>
</dbReference>
<keyword evidence="3 5" id="KW-0808">Transferase</keyword>
<comment type="similarity">
    <text evidence="5">Belongs to the CbiD family.</text>
</comment>
<evidence type="ECO:0000256" key="2">
    <source>
        <dbReference type="ARBA" id="ARBA00022603"/>
    </source>
</evidence>
<dbReference type="GO" id="GO:0019251">
    <property type="term" value="P:anaerobic cobalamin biosynthetic process"/>
    <property type="evidence" value="ECO:0007669"/>
    <property type="project" value="UniProtKB-UniRule"/>
</dbReference>
<dbReference type="SUPFAM" id="SSF111342">
    <property type="entry name" value="CbiD-like"/>
    <property type="match status" value="1"/>
</dbReference>
<protein>
    <recommendedName>
        <fullName evidence="5">Cobalt-precorrin-5B C(1)-methyltransferase</fullName>
        <ecNumber evidence="5">2.1.1.195</ecNumber>
    </recommendedName>
    <alternativeName>
        <fullName evidence="5">Cobalt-precorrin-6A synthase</fullName>
    </alternativeName>
</protein>
<dbReference type="InterPro" id="IPR002748">
    <property type="entry name" value="CbiD"/>
</dbReference>
<dbReference type="GO" id="GO:0043780">
    <property type="term" value="F:cobalt-precorrin-5B C1-methyltransferase activity"/>
    <property type="evidence" value="ECO:0007669"/>
    <property type="project" value="RHEA"/>
</dbReference>
<dbReference type="HAMAP" id="MF_00787">
    <property type="entry name" value="CbiD"/>
    <property type="match status" value="1"/>
</dbReference>
<name>A0A068VRY2_PROFF</name>
<proteinExistence type="inferred from homology"/>
<dbReference type="NCBIfam" id="NF000849">
    <property type="entry name" value="PRK00075.1-1"/>
    <property type="match status" value="1"/>
</dbReference>
<keyword evidence="4 5" id="KW-0949">S-adenosyl-L-methionine</keyword>
<evidence type="ECO:0000256" key="3">
    <source>
        <dbReference type="ARBA" id="ARBA00022679"/>
    </source>
</evidence>
<organism evidence="7">
    <name type="scientific">Propionibacterium freudenreichii subsp. freudenreichii</name>
    <dbReference type="NCBI Taxonomy" id="66712"/>
    <lineage>
        <taxon>Bacteria</taxon>
        <taxon>Bacillati</taxon>
        <taxon>Actinomycetota</taxon>
        <taxon>Actinomycetes</taxon>
        <taxon>Propionibacteriales</taxon>
        <taxon>Propionibacteriaceae</taxon>
        <taxon>Propionibacterium</taxon>
    </lineage>
</organism>
<dbReference type="InterPro" id="IPR036074">
    <property type="entry name" value="CbiD_sf"/>
</dbReference>
<dbReference type="PANTHER" id="PTHR35863">
    <property type="entry name" value="COBALT-PRECORRIN-5B C(1)-METHYLTRANSFERASE"/>
    <property type="match status" value="1"/>
</dbReference>
<evidence type="ECO:0000256" key="1">
    <source>
        <dbReference type="ARBA" id="ARBA00022573"/>
    </source>
</evidence>
<keyword evidence="2 5" id="KW-0489">Methyltransferase</keyword>
<evidence type="ECO:0000256" key="5">
    <source>
        <dbReference type="HAMAP-Rule" id="MF_00787"/>
    </source>
</evidence>
<feature type="compositionally biased region" description="Polar residues" evidence="6">
    <location>
        <begin position="59"/>
        <end position="72"/>
    </location>
</feature>
<comment type="pathway">
    <text evidence="5">Cofactor biosynthesis; adenosylcobalamin biosynthesis; cob(II)yrinate a,c-diamide from sirohydrochlorin (anaerobic route): step 6/10.</text>
</comment>
<dbReference type="RefSeq" id="WP_013160688.1">
    <property type="nucleotide sequence ID" value="NZ_HG975455.1"/>
</dbReference>
<comment type="function">
    <text evidence="5">Catalyzes the methylation of C-1 in cobalt-precorrin-5B to form cobalt-precorrin-6A.</text>
</comment>
<comment type="catalytic activity">
    <reaction evidence="5">
        <text>Co-precorrin-5B + S-adenosyl-L-methionine = Co-precorrin-6A + S-adenosyl-L-homocysteine</text>
        <dbReference type="Rhea" id="RHEA:26285"/>
        <dbReference type="ChEBI" id="CHEBI:57856"/>
        <dbReference type="ChEBI" id="CHEBI:59789"/>
        <dbReference type="ChEBI" id="CHEBI:60063"/>
        <dbReference type="ChEBI" id="CHEBI:60064"/>
        <dbReference type="EC" id="2.1.1.195"/>
    </reaction>
</comment>
<reference evidence="7" key="1">
    <citation type="submission" date="2014-08" db="EMBL/GenBank/DDBJ databases">
        <authorList>
            <person name="Falentin Helene"/>
        </authorList>
    </citation>
    <scope>NUCLEOTIDE SEQUENCE</scope>
</reference>
<gene>
    <name evidence="5 7" type="primary">cbiD</name>
    <name evidence="7" type="ORF">PFCIRM138_11690</name>
</gene>
<dbReference type="PANTHER" id="PTHR35863:SF1">
    <property type="entry name" value="COBALT-PRECORRIN-5B C(1)-METHYLTRANSFERASE"/>
    <property type="match status" value="1"/>
</dbReference>
<dbReference type="GO" id="GO:0032259">
    <property type="term" value="P:methylation"/>
    <property type="evidence" value="ECO:0007669"/>
    <property type="project" value="UniProtKB-KW"/>
</dbReference>